<sequence>MDRTPTKKAIEQPLHGSPVSHNILYQDLKRDYSKLKREINELIERVVRDSSIDYLISVMLEEHPLTSLYTMLDDMPTPSVQNGAKSNSIIVIISDTESASKTSKSLSVNQNIE</sequence>
<protein>
    <submittedName>
        <fullName evidence="1">Uncharacterized protein</fullName>
    </submittedName>
</protein>
<dbReference type="SMR" id="A0A1J6ID51"/>
<comment type="caution">
    <text evidence="1">The sequence shown here is derived from an EMBL/GenBank/DDBJ whole genome shotgun (WGS) entry which is preliminary data.</text>
</comment>
<dbReference type="Gramene" id="OIT02530">
    <property type="protein sequence ID" value="OIT02530"/>
    <property type="gene ID" value="A4A49_56471"/>
</dbReference>
<evidence type="ECO:0000313" key="1">
    <source>
        <dbReference type="EMBL" id="OIT02530.1"/>
    </source>
</evidence>
<dbReference type="Proteomes" id="UP000187609">
    <property type="component" value="Unassembled WGS sequence"/>
</dbReference>
<organism evidence="1 2">
    <name type="scientific">Nicotiana attenuata</name>
    <name type="common">Coyote tobacco</name>
    <dbReference type="NCBI Taxonomy" id="49451"/>
    <lineage>
        <taxon>Eukaryota</taxon>
        <taxon>Viridiplantae</taxon>
        <taxon>Streptophyta</taxon>
        <taxon>Embryophyta</taxon>
        <taxon>Tracheophyta</taxon>
        <taxon>Spermatophyta</taxon>
        <taxon>Magnoliopsida</taxon>
        <taxon>eudicotyledons</taxon>
        <taxon>Gunneridae</taxon>
        <taxon>Pentapetalae</taxon>
        <taxon>asterids</taxon>
        <taxon>lamiids</taxon>
        <taxon>Solanales</taxon>
        <taxon>Solanaceae</taxon>
        <taxon>Nicotianoideae</taxon>
        <taxon>Nicotianeae</taxon>
        <taxon>Nicotiana</taxon>
    </lineage>
</organism>
<accession>A0A1J6ID51</accession>
<name>A0A1J6ID51_NICAT</name>
<keyword evidence="2" id="KW-1185">Reference proteome</keyword>
<gene>
    <name evidence="1" type="ORF">A4A49_56471</name>
</gene>
<proteinExistence type="predicted"/>
<reference evidence="1" key="1">
    <citation type="submission" date="2016-11" db="EMBL/GenBank/DDBJ databases">
        <title>The genome of Nicotiana attenuata.</title>
        <authorList>
            <person name="Xu S."/>
            <person name="Brockmoeller T."/>
            <person name="Gaquerel E."/>
            <person name="Navarro A."/>
            <person name="Kuhl H."/>
            <person name="Gase K."/>
            <person name="Ling Z."/>
            <person name="Zhou W."/>
            <person name="Kreitzer C."/>
            <person name="Stanke M."/>
            <person name="Tang H."/>
            <person name="Lyons E."/>
            <person name="Pandey P."/>
            <person name="Pandey S.P."/>
            <person name="Timmermann B."/>
            <person name="Baldwin I.T."/>
        </authorList>
    </citation>
    <scope>NUCLEOTIDE SEQUENCE [LARGE SCALE GENOMIC DNA]</scope>
    <source>
        <strain evidence="1">UT</strain>
    </source>
</reference>
<evidence type="ECO:0000313" key="2">
    <source>
        <dbReference type="Proteomes" id="UP000187609"/>
    </source>
</evidence>
<dbReference type="EMBL" id="MJEQ01037188">
    <property type="protein sequence ID" value="OIT02530.1"/>
    <property type="molecule type" value="Genomic_DNA"/>
</dbReference>
<dbReference type="AlphaFoldDB" id="A0A1J6ID51"/>